<gene>
    <name evidence="1" type="ORF">METZ01_LOCUS28423</name>
</gene>
<sequence>MYFLILLFIFSCDNKLIYSDVTLETASYNYSNYSIKFSLDREAEAYISYWPVDSIGYKFRSIVSKAKKDHQINLTLLQPSLNYNFIIHSTYKNSNYNSQLFSFTSRDLPYKFPSFEIQKKNNYDFNGYIFLRTQTNPGIQLLINSDGVPLWYGMADTTLSRPFNTINSQSYLSLSSKSLIEEISFTGDTITSINTDNNVLHHDILKHQNRYVGLSFKYFELKDNTKFSSLKGDGIVVYDSDGKLLWEWNIFDFVDPTNEDNGYKIQEDWSHANGISIDSDGNFLISFRSFNQIWKINSLTGQIVWKLGINGDFDLSENEIFYQQHAIHKIDDDTYMLFDNGDAELRKSSRALIFKLDEKNNDFQIKKSIFLPDDLFSFKQGSVYLFDQDKFLFASSVNSRVVITNMNGEVLWNLNSDYSFYRAYYLNKMF</sequence>
<dbReference type="InterPro" id="IPR010262">
    <property type="entry name" value="Arylsulfotransferase_bact"/>
</dbReference>
<dbReference type="PANTHER" id="PTHR35340:SF5">
    <property type="entry name" value="ASST-DOMAIN-CONTAINING PROTEIN"/>
    <property type="match status" value="1"/>
</dbReference>
<proteinExistence type="predicted"/>
<dbReference type="Pfam" id="PF05935">
    <property type="entry name" value="Arylsulfotrans"/>
    <property type="match status" value="1"/>
</dbReference>
<organism evidence="1">
    <name type="scientific">marine metagenome</name>
    <dbReference type="NCBI Taxonomy" id="408172"/>
    <lineage>
        <taxon>unclassified sequences</taxon>
        <taxon>metagenomes</taxon>
        <taxon>ecological metagenomes</taxon>
    </lineage>
</organism>
<dbReference type="GO" id="GO:0004062">
    <property type="term" value="F:aryl sulfotransferase activity"/>
    <property type="evidence" value="ECO:0007669"/>
    <property type="project" value="InterPro"/>
</dbReference>
<name>A0A381QB08_9ZZZZ</name>
<evidence type="ECO:0000313" key="1">
    <source>
        <dbReference type="EMBL" id="SUZ75569.1"/>
    </source>
</evidence>
<protein>
    <recommendedName>
        <fullName evidence="2">Fibronectin type-III domain-containing protein</fullName>
    </recommendedName>
</protein>
<dbReference type="EMBL" id="UINC01001249">
    <property type="protein sequence ID" value="SUZ75569.1"/>
    <property type="molecule type" value="Genomic_DNA"/>
</dbReference>
<reference evidence="1" key="1">
    <citation type="submission" date="2018-05" db="EMBL/GenBank/DDBJ databases">
        <authorList>
            <person name="Lanie J.A."/>
            <person name="Ng W.-L."/>
            <person name="Kazmierczak K.M."/>
            <person name="Andrzejewski T.M."/>
            <person name="Davidsen T.M."/>
            <person name="Wayne K.J."/>
            <person name="Tettelin H."/>
            <person name="Glass J.I."/>
            <person name="Rusch D."/>
            <person name="Podicherti R."/>
            <person name="Tsui H.-C.T."/>
            <person name="Winkler M.E."/>
        </authorList>
    </citation>
    <scope>NUCLEOTIDE SEQUENCE</scope>
</reference>
<dbReference type="SUPFAM" id="SSF63829">
    <property type="entry name" value="Calcium-dependent phosphotriesterase"/>
    <property type="match status" value="1"/>
</dbReference>
<dbReference type="AlphaFoldDB" id="A0A381QB08"/>
<dbReference type="PANTHER" id="PTHR35340">
    <property type="entry name" value="PQQ ENZYME REPEAT PROTEIN-RELATED"/>
    <property type="match status" value="1"/>
</dbReference>
<evidence type="ECO:0008006" key="2">
    <source>
        <dbReference type="Google" id="ProtNLM"/>
    </source>
</evidence>
<accession>A0A381QB08</accession>
<dbReference type="InterPro" id="IPR053143">
    <property type="entry name" value="Arylsulfate_ST"/>
</dbReference>